<reference evidence="2" key="2">
    <citation type="journal article" date="2021" name="Microbiol. Resour. Announc.">
        <title>Genome Sequences of Subcluster M2 Mycobacteriophages Estes and Aziz.</title>
        <authorList>
            <person name="Fitzgerald S.K."/>
            <person name="Johnson E.H."/>
            <person name="Storz S.H.R."/>
            <person name="Ballard C."/>
            <person name="Battaglia S."/>
            <person name="Boice M."/>
            <person name="Bramwell-Butcher J."/>
            <person name="Dedinsky M."/>
            <person name="DeKlotz J."/>
            <person name="Diaz I."/>
            <person name="Engley A."/>
            <person name="Ernst L."/>
            <person name="Gonzales E."/>
            <person name="Groscost A."/>
            <person name="Grosser P."/>
            <person name="Haider A."/>
            <person name="Harrison M."/>
            <person name="Husler K."/>
            <person name="Lau J."/>
            <person name="Monlux M."/>
            <person name="Paratore J."/>
            <person name="Ruesch T."/>
            <person name="Schlesinger M."/>
            <person name="Scholes A."/>
            <person name="Poxleitner M.K."/>
            <person name="Anders K.R."/>
        </authorList>
    </citation>
    <scope>NUCLEOTIDE SEQUENCE [LARGE SCALE GENOMIC DNA]</scope>
</reference>
<evidence type="ECO:0000313" key="1">
    <source>
        <dbReference type="EMBL" id="QNJ56746.1"/>
    </source>
</evidence>
<reference evidence="1 2" key="1">
    <citation type="submission" date="2020-06" db="EMBL/GenBank/DDBJ databases">
        <authorList>
            <person name="Ruesch T."/>
            <person name="Stepniewski C."/>
            <person name="Ballard C."/>
            <person name="Battaglia S."/>
            <person name="Diaz I."/>
            <person name="Engley A."/>
            <person name="Erickson A."/>
            <person name="Ernst L."/>
            <person name="Gonzales E."/>
            <person name="Haider A."/>
            <person name="Harrison M."/>
            <person name="Moore J."/>
            <person name="Paratore J."/>
            <person name="Rafanan A."/>
            <person name="Storz S."/>
            <person name="Poxleitner M.K."/>
            <person name="Anders K.R."/>
            <person name="Garlena R.A."/>
            <person name="Russell D.A."/>
            <person name="Pope W.H."/>
            <person name="Jacobs-Sera D."/>
            <person name="Hatfull G.F."/>
        </authorList>
    </citation>
    <scope>NUCLEOTIDE SEQUENCE [LARGE SCALE GENOMIC DNA]</scope>
</reference>
<protein>
    <submittedName>
        <fullName evidence="1">Uncharacterized protein</fullName>
    </submittedName>
</protein>
<accession>A0A7G8LHM4</accession>
<sequence length="51" mass="5377">MITAAVALLSLLLGVAVADLVAQAVIIWKINDLASCNHPGTRDTLSDMENQ</sequence>
<evidence type="ECO:0000313" key="2">
    <source>
        <dbReference type="Proteomes" id="UP000515890"/>
    </source>
</evidence>
<dbReference type="EMBL" id="MT658802">
    <property type="protein sequence ID" value="QNJ56746.1"/>
    <property type="molecule type" value="Genomic_DNA"/>
</dbReference>
<keyword evidence="2" id="KW-1185">Reference proteome</keyword>
<dbReference type="RefSeq" id="YP_010013691.1">
    <property type="nucleotide sequence ID" value="NC_053513.1"/>
</dbReference>
<dbReference type="KEGG" id="vg:63210306"/>
<gene>
    <name evidence="1" type="primary">86</name>
    <name evidence="1" type="ORF">SEA_AZIZ_86</name>
</gene>
<organism evidence="1 2">
    <name type="scientific">Mycobacterium phage Aziz</name>
    <dbReference type="NCBI Taxonomy" id="2762281"/>
    <lineage>
        <taxon>Viruses</taxon>
        <taxon>Duplodnaviria</taxon>
        <taxon>Heunggongvirae</taxon>
        <taxon>Uroviricota</taxon>
        <taxon>Caudoviricetes</taxon>
        <taxon>Vilmaviridae</taxon>
        <taxon>Mclasvirinae</taxon>
        <taxon>Reyvirus</taxon>
        <taxon>Reyvirus aziz</taxon>
    </lineage>
</organism>
<dbReference type="GeneID" id="63210306"/>
<proteinExistence type="predicted"/>
<name>A0A7G8LHM4_9CAUD</name>
<dbReference type="Proteomes" id="UP000515890">
    <property type="component" value="Segment"/>
</dbReference>